<evidence type="ECO:0000313" key="3">
    <source>
        <dbReference type="EMBL" id="KAK5077521.1"/>
    </source>
</evidence>
<dbReference type="Proteomes" id="UP001345013">
    <property type="component" value="Unassembled WGS sequence"/>
</dbReference>
<evidence type="ECO:0000256" key="1">
    <source>
        <dbReference type="SAM" id="SignalP"/>
    </source>
</evidence>
<evidence type="ECO:0000313" key="4">
    <source>
        <dbReference type="Proteomes" id="UP001345013"/>
    </source>
</evidence>
<keyword evidence="4" id="KW-1185">Reference proteome</keyword>
<accession>A0ABR0JY68</accession>
<feature type="chain" id="PRO_5045360354" description="NTF2-like domain-containing protein" evidence="1">
    <location>
        <begin position="20"/>
        <end position="175"/>
    </location>
</feature>
<keyword evidence="1" id="KW-0732">Signal</keyword>
<name>A0ABR0JY68_9EURO</name>
<dbReference type="Pfam" id="PF26534">
    <property type="entry name" value="NTF2_7"/>
    <property type="match status" value="1"/>
</dbReference>
<feature type="signal peptide" evidence="1">
    <location>
        <begin position="1"/>
        <end position="19"/>
    </location>
</feature>
<organism evidence="3 4">
    <name type="scientific">Lithohypha guttulata</name>
    <dbReference type="NCBI Taxonomy" id="1690604"/>
    <lineage>
        <taxon>Eukaryota</taxon>
        <taxon>Fungi</taxon>
        <taxon>Dikarya</taxon>
        <taxon>Ascomycota</taxon>
        <taxon>Pezizomycotina</taxon>
        <taxon>Eurotiomycetes</taxon>
        <taxon>Chaetothyriomycetidae</taxon>
        <taxon>Chaetothyriales</taxon>
        <taxon>Trichomeriaceae</taxon>
        <taxon>Lithohypha</taxon>
    </lineage>
</organism>
<feature type="domain" description="NTF2-like" evidence="2">
    <location>
        <begin position="25"/>
        <end position="163"/>
    </location>
</feature>
<evidence type="ECO:0000259" key="2">
    <source>
        <dbReference type="Pfam" id="PF26534"/>
    </source>
</evidence>
<dbReference type="InterPro" id="IPR058645">
    <property type="entry name" value="NTF2-like_dom_7"/>
</dbReference>
<protein>
    <recommendedName>
        <fullName evidence="2">NTF2-like domain-containing protein</fullName>
    </recommendedName>
</protein>
<comment type="caution">
    <text evidence="3">The sequence shown here is derived from an EMBL/GenBank/DDBJ whole genome shotgun (WGS) entry which is preliminary data.</text>
</comment>
<sequence>MKFTIVATATLAFAISAFAAPTWSNCLAQSEAESIVNRYISILTHSDIQAANVTAQALLADDYEEISDSILSLEGQPLGGITFQGKQNYINGVLNAPPVAGVNTIEILVAGCNKILWYWNCTGIGTGKYEIKGFNLLALESKNMIEKVFLEFNSIAWGLDTGYTVTPPADASATR</sequence>
<proteinExistence type="predicted"/>
<dbReference type="EMBL" id="JAVRRG010000218">
    <property type="protein sequence ID" value="KAK5077521.1"/>
    <property type="molecule type" value="Genomic_DNA"/>
</dbReference>
<gene>
    <name evidence="3" type="ORF">LTR24_009581</name>
</gene>
<reference evidence="3 4" key="1">
    <citation type="submission" date="2023-08" db="EMBL/GenBank/DDBJ databases">
        <title>Black Yeasts Isolated from many extreme environments.</title>
        <authorList>
            <person name="Coleine C."/>
            <person name="Stajich J.E."/>
            <person name="Selbmann L."/>
        </authorList>
    </citation>
    <scope>NUCLEOTIDE SEQUENCE [LARGE SCALE GENOMIC DNA]</scope>
    <source>
        <strain evidence="3 4">CCFEE 5885</strain>
    </source>
</reference>